<dbReference type="EMBL" id="FMBE01000015">
    <property type="protein sequence ID" value="SCC56438.1"/>
    <property type="molecule type" value="Genomic_DNA"/>
</dbReference>
<organism evidence="2 3">
    <name type="scientific">Bacillus wiedmannii</name>
    <dbReference type="NCBI Taxonomy" id="1890302"/>
    <lineage>
        <taxon>Bacteria</taxon>
        <taxon>Bacillati</taxon>
        <taxon>Bacillota</taxon>
        <taxon>Bacilli</taxon>
        <taxon>Bacillales</taxon>
        <taxon>Bacillaceae</taxon>
        <taxon>Bacillus</taxon>
        <taxon>Bacillus cereus group</taxon>
    </lineage>
</organism>
<protein>
    <recommendedName>
        <fullName evidence="4">Group-specific protein</fullName>
    </recommendedName>
</protein>
<keyword evidence="1" id="KW-0812">Transmembrane</keyword>
<gene>
    <name evidence="2" type="ORF">BC05F1_04509</name>
</gene>
<feature type="transmembrane region" description="Helical" evidence="1">
    <location>
        <begin position="108"/>
        <end position="124"/>
    </location>
</feature>
<keyword evidence="1" id="KW-0472">Membrane</keyword>
<feature type="transmembrane region" description="Helical" evidence="1">
    <location>
        <begin position="36"/>
        <end position="60"/>
    </location>
</feature>
<evidence type="ECO:0000313" key="2">
    <source>
        <dbReference type="EMBL" id="SCC56438.1"/>
    </source>
</evidence>
<name>A0A1C4FKA9_9BACI</name>
<evidence type="ECO:0000256" key="1">
    <source>
        <dbReference type="SAM" id="Phobius"/>
    </source>
</evidence>
<dbReference type="AlphaFoldDB" id="A0A1C4FKA9"/>
<feature type="transmembrane region" description="Helical" evidence="1">
    <location>
        <begin position="72"/>
        <end position="96"/>
    </location>
</feature>
<dbReference type="Proteomes" id="UP000196052">
    <property type="component" value="Unassembled WGS sequence"/>
</dbReference>
<keyword evidence="1" id="KW-1133">Transmembrane helix</keyword>
<dbReference type="RefSeq" id="WP_088123279.1">
    <property type="nucleotide sequence ID" value="NZ_FMBE01000015.1"/>
</dbReference>
<proteinExistence type="predicted"/>
<evidence type="ECO:0008006" key="4">
    <source>
        <dbReference type="Google" id="ProtNLM"/>
    </source>
</evidence>
<evidence type="ECO:0000313" key="3">
    <source>
        <dbReference type="Proteomes" id="UP000196052"/>
    </source>
</evidence>
<sequence>MKEFILSFLFSLLSLIVLNFLLVVYSGDYSWENMFNLISFLIIIGVPFVLFGCIVGELVYKYIVLPTKLHYILSLTLYIFIGLAVIWLMMSILVGIPEIFEVNVLNEFLPHLCFAIVCSVSYFIKRNTYRT</sequence>
<reference evidence="3" key="1">
    <citation type="submission" date="2016-08" db="EMBL/GenBank/DDBJ databases">
        <authorList>
            <person name="Loux V."/>
            <person name="Rue O."/>
        </authorList>
    </citation>
    <scope>NUCLEOTIDE SEQUENCE [LARGE SCALE GENOMIC DNA]</scope>
    <source>
        <strain evidence="3">INRA Bc05-F1</strain>
    </source>
</reference>
<accession>A0A1C4FKA9</accession>